<accession>A0A7K1T4M7</accession>
<dbReference type="Pfam" id="PF13561">
    <property type="entry name" value="adh_short_C2"/>
    <property type="match status" value="1"/>
</dbReference>
<dbReference type="Gene3D" id="3.40.50.720">
    <property type="entry name" value="NAD(P)-binding Rossmann-like Domain"/>
    <property type="match status" value="1"/>
</dbReference>
<evidence type="ECO:0000256" key="1">
    <source>
        <dbReference type="SAM" id="MobiDB-lite"/>
    </source>
</evidence>
<feature type="region of interest" description="Disordered" evidence="1">
    <location>
        <begin position="1"/>
        <end position="30"/>
    </location>
</feature>
<evidence type="ECO:0000313" key="2">
    <source>
        <dbReference type="EMBL" id="MVN58569.1"/>
    </source>
</evidence>
<dbReference type="AlphaFoldDB" id="A0A7K1T4M7"/>
<gene>
    <name evidence="2" type="ORF">GO707_04940</name>
</gene>
<evidence type="ECO:0000313" key="3">
    <source>
        <dbReference type="Proteomes" id="UP000488839"/>
    </source>
</evidence>
<dbReference type="SUPFAM" id="SSF51735">
    <property type="entry name" value="NAD(P)-binding Rossmann-fold domains"/>
    <property type="match status" value="1"/>
</dbReference>
<dbReference type="InterPro" id="IPR002347">
    <property type="entry name" value="SDR_fam"/>
</dbReference>
<name>A0A7K1T4M7_9ACTN</name>
<reference evidence="2 3" key="1">
    <citation type="submission" date="2019-11" db="EMBL/GenBank/DDBJ databases">
        <title>Whole genome shotgun sequencing (WGS) data from Adlercreutzia equolifaciens ResAG-91, Eggerthella lenta MRI-F36, MRI-F37, MRI-F40, ResAG-49, ResAG-88, ResAG-121, ResAG-145, and Gordonibacter sp. ResAG-5, ResAG-26, ResAG-43, ResAG-50, ResAG-59.</title>
        <authorList>
            <person name="Stoll D.A."/>
            <person name="Danylec N."/>
            <person name="Franz C.M.A.P."/>
            <person name="Huch M."/>
        </authorList>
    </citation>
    <scope>NUCLEOTIDE SEQUENCE [LARGE SCALE GENOMIC DNA]</scope>
    <source>
        <strain evidence="2 3">ResAG-91</strain>
    </source>
</reference>
<protein>
    <submittedName>
        <fullName evidence="2">SDR family oxidoreductase</fullName>
    </submittedName>
</protein>
<keyword evidence="3" id="KW-1185">Reference proteome</keyword>
<dbReference type="Proteomes" id="UP000488839">
    <property type="component" value="Unassembled WGS sequence"/>
</dbReference>
<sequence length="434" mass="46337">MLEPTERQRKGSTHGGNGNDDSGHPGRAGVLLFRAGHHPGTCEPLLAGDDAALRSDACATPVVRAHRRLLRGVVRLGAGRVDCRPGGVGPDGVAHRGGRGLRALARLDHGGAQPGGARAIRGEAHGGLGLPLADHQREDTGAVPDGAVLLRASPERPPAGAGGCGAGDAPHRRRLQSGLDIRGRAFAVVLRTASPPRGRGDGRLARTVRRDHGGAPARKLRPRGSGREASCVSSFWLRNHGFVTVYNDTSKPDSYQSMIDTVVAAEGRIDGLVNNFGGTNPAEDKDLLSTSYEHFLAGVDANVGSVFLGCQAAAREMAKTGGGVLPRRRERCHHRPTHRGGRRLRPGHAHLRRRYGRRRGTIGCCLPQRAHIQRRGQLQPSAFQRAWRRLASSKTKGPAAYCLRDPARLCGATGREARAAVSRIVRRGSPRIRR</sequence>
<comment type="caution">
    <text evidence="2">The sequence shown here is derived from an EMBL/GenBank/DDBJ whole genome shotgun (WGS) entry which is preliminary data.</text>
</comment>
<organism evidence="2 3">
    <name type="scientific">Adlercreutzia rubneri</name>
    <dbReference type="NCBI Taxonomy" id="2916441"/>
    <lineage>
        <taxon>Bacteria</taxon>
        <taxon>Bacillati</taxon>
        <taxon>Actinomycetota</taxon>
        <taxon>Coriobacteriia</taxon>
        <taxon>Eggerthellales</taxon>
        <taxon>Eggerthellaceae</taxon>
        <taxon>Adlercreutzia</taxon>
    </lineage>
</organism>
<dbReference type="EMBL" id="WPOO01000006">
    <property type="protein sequence ID" value="MVN58569.1"/>
    <property type="molecule type" value="Genomic_DNA"/>
</dbReference>
<dbReference type="InterPro" id="IPR036291">
    <property type="entry name" value="NAD(P)-bd_dom_sf"/>
</dbReference>
<proteinExistence type="predicted"/>